<dbReference type="CDD" id="cd00158">
    <property type="entry name" value="RHOD"/>
    <property type="match status" value="1"/>
</dbReference>
<dbReference type="InterPro" id="IPR036873">
    <property type="entry name" value="Rhodanese-like_dom_sf"/>
</dbReference>
<comment type="caution">
    <text evidence="2">The sequence shown here is derived from an EMBL/GenBank/DDBJ whole genome shotgun (WGS) entry which is preliminary data.</text>
</comment>
<dbReference type="RefSeq" id="WP_068651742.1">
    <property type="nucleotide sequence ID" value="NZ_CP043611.1"/>
</dbReference>
<proteinExistence type="predicted"/>
<evidence type="ECO:0000313" key="2">
    <source>
        <dbReference type="EMBL" id="OAB43330.1"/>
    </source>
</evidence>
<dbReference type="InterPro" id="IPR001763">
    <property type="entry name" value="Rhodanese-like_dom"/>
</dbReference>
<gene>
    <name evidence="2" type="ORF">PBAT_18680</name>
</gene>
<dbReference type="EMBL" id="LVJI01000029">
    <property type="protein sequence ID" value="OAB43330.1"/>
    <property type="molecule type" value="Genomic_DNA"/>
</dbReference>
<dbReference type="Gene3D" id="3.40.250.10">
    <property type="entry name" value="Rhodanese-like domain"/>
    <property type="match status" value="1"/>
</dbReference>
<sequence>MEAAIIIAILILFIIWRKLPTKGIKAITAEQLKTVLTEKDKVFVDVRTSGEYKGRHIAQFNNIPLGSDLSKLPKDKEIVVICQSGMRSNQACKQLMKLGYDKVTNVRGGMNAWRG</sequence>
<dbReference type="SUPFAM" id="SSF52821">
    <property type="entry name" value="Rhodanese/Cell cycle control phosphatase"/>
    <property type="match status" value="1"/>
</dbReference>
<feature type="domain" description="Rhodanese" evidence="1">
    <location>
        <begin position="37"/>
        <end position="114"/>
    </location>
</feature>
<name>A0A168LFR0_9BACL</name>
<dbReference type="AlphaFoldDB" id="A0A168LFR0"/>
<keyword evidence="3" id="KW-1185">Reference proteome</keyword>
<dbReference type="OrthoDB" id="9800872at2"/>
<evidence type="ECO:0000313" key="3">
    <source>
        <dbReference type="Proteomes" id="UP000077355"/>
    </source>
</evidence>
<protein>
    <submittedName>
        <fullName evidence="2">Rhodanese</fullName>
    </submittedName>
</protein>
<reference evidence="2 3" key="1">
    <citation type="submission" date="2016-03" db="EMBL/GenBank/DDBJ databases">
        <title>Draft genome sequence of Paenibacillus antarcticus CECT 5836.</title>
        <authorList>
            <person name="Shin S.-K."/>
            <person name="Yi H."/>
        </authorList>
    </citation>
    <scope>NUCLEOTIDE SEQUENCE [LARGE SCALE GENOMIC DNA]</scope>
    <source>
        <strain evidence="2 3">CECT 5836</strain>
    </source>
</reference>
<evidence type="ECO:0000259" key="1">
    <source>
        <dbReference type="PROSITE" id="PS50206"/>
    </source>
</evidence>
<dbReference type="PROSITE" id="PS50206">
    <property type="entry name" value="RHODANESE_3"/>
    <property type="match status" value="1"/>
</dbReference>
<dbReference type="Pfam" id="PF00581">
    <property type="entry name" value="Rhodanese"/>
    <property type="match status" value="1"/>
</dbReference>
<organism evidence="2 3">
    <name type="scientific">Paenibacillus antarcticus</name>
    <dbReference type="NCBI Taxonomy" id="253703"/>
    <lineage>
        <taxon>Bacteria</taxon>
        <taxon>Bacillati</taxon>
        <taxon>Bacillota</taxon>
        <taxon>Bacilli</taxon>
        <taxon>Bacillales</taxon>
        <taxon>Paenibacillaceae</taxon>
        <taxon>Paenibacillus</taxon>
    </lineage>
</organism>
<accession>A0A168LFR0</accession>
<dbReference type="PANTHER" id="PTHR43031:SF17">
    <property type="entry name" value="SULFURTRANSFERASE YTWF-RELATED"/>
    <property type="match status" value="1"/>
</dbReference>
<dbReference type="InterPro" id="IPR050229">
    <property type="entry name" value="GlpE_sulfurtransferase"/>
</dbReference>
<dbReference type="Proteomes" id="UP000077355">
    <property type="component" value="Unassembled WGS sequence"/>
</dbReference>
<dbReference type="SMART" id="SM00450">
    <property type="entry name" value="RHOD"/>
    <property type="match status" value="1"/>
</dbReference>
<dbReference type="PANTHER" id="PTHR43031">
    <property type="entry name" value="FAD-DEPENDENT OXIDOREDUCTASE"/>
    <property type="match status" value="1"/>
</dbReference>